<keyword evidence="2" id="KW-0067">ATP-binding</keyword>
<sequence>MMEMAAGPVSAHESVMNRAVEAMREAPGVLLLGPPRIGRSRLLEQLVAHGRAIGVRVLRCSPVAAEQALPFMGLIDLLEDVDDEALDRLPAGQGDALRAALLRGGQPDAGQLGDARVPLAVLTLLRQLADQGPVWLVVDDLHWVDEPTARVLGFVARRIGGTLLRMVAGEPVAAGRGPAFASLCPPGTARLTVPPLTPAELAVLLAEHAGQPLPSATVREIARVARGNPGDALELLRTLPPDGLPFNAPAANGGSSDGLSGWVHGGPNRAPTAAEPPGGHHAELLRTLPEPAREALLLVSAAARPDLTLLATAGGPSVTVELETAERLGMLRIAPDGQVVFDSPALGRAVYAEAGGRSRRNAHARLAAAETEPVERARHRALANPARDEEVARSLMTAAATARRRSAPGTAAELAALAVARTPVEQPELRTERRLTAADYAVDAGHRDAARAEAQALLEEPDPEVRVRARLVLLRCAGQSLEHEGGLIRDGLAEAAAADSPGLEARLRCWQADRDLLAGRLDQAEAAAGRAADLAAAANQPETQLEALTTLAYLRRLGGDPRAESTLALALETARANGIDDVRLREALMTEAVFHLHANRLAAAESSLLELLRRFTGQLGMEELIDVTIQLAGVRIRAADCAGALRAARQVAALHARRLGVEQTGEDGYGAAFEEAGPVAYVTAAAESVGGSLELARQLAQRGARTAELEGDRFWLLWNLTVLGRVHLMGEEPEAAVRALRKALDIERAMGIVDPGVGRWHADLVEALVCQGGRAALDEARALLDQVTEAARRLDREAVLGCLERAEALWHLAHGEHAEAAALLERAVARLRSEGVPLELARALAAQAQLERRRRRQGAARSAADEALRICQDTGAAAWLGPIKRRIQGGGGGRAGAARQPADASGAVLLTPSEQRIAALAADGATNREIAAACYISVKTVEASLSRVYRKLGVRSRTELAKAPTD</sequence>
<dbReference type="GO" id="GO:0003677">
    <property type="term" value="F:DNA binding"/>
    <property type="evidence" value="ECO:0007669"/>
    <property type="project" value="InterPro"/>
</dbReference>
<evidence type="ECO:0000256" key="2">
    <source>
        <dbReference type="ARBA" id="ARBA00022840"/>
    </source>
</evidence>
<evidence type="ECO:0000256" key="3">
    <source>
        <dbReference type="SAM" id="MobiDB-lite"/>
    </source>
</evidence>
<dbReference type="CDD" id="cd06170">
    <property type="entry name" value="LuxR_C_like"/>
    <property type="match status" value="1"/>
</dbReference>
<dbReference type="EMBL" id="VIGB01000003">
    <property type="protein sequence ID" value="TQF01234.1"/>
    <property type="molecule type" value="Genomic_DNA"/>
</dbReference>
<dbReference type="GO" id="GO:0005737">
    <property type="term" value="C:cytoplasm"/>
    <property type="evidence" value="ECO:0007669"/>
    <property type="project" value="TreeGrafter"/>
</dbReference>
<dbReference type="GO" id="GO:0005524">
    <property type="term" value="F:ATP binding"/>
    <property type="evidence" value="ECO:0007669"/>
    <property type="project" value="UniProtKB-KW"/>
</dbReference>
<evidence type="ECO:0000259" key="4">
    <source>
        <dbReference type="PROSITE" id="PS50043"/>
    </source>
</evidence>
<keyword evidence="1" id="KW-0547">Nucleotide-binding</keyword>
<keyword evidence="6" id="KW-1185">Reference proteome</keyword>
<dbReference type="InterPro" id="IPR036388">
    <property type="entry name" value="WH-like_DNA-bd_sf"/>
</dbReference>
<dbReference type="InterPro" id="IPR016032">
    <property type="entry name" value="Sig_transdc_resp-reg_C-effctor"/>
</dbReference>
<dbReference type="PROSITE" id="PS50043">
    <property type="entry name" value="HTH_LUXR_2"/>
    <property type="match status" value="1"/>
</dbReference>
<dbReference type="OrthoDB" id="3796539at2"/>
<dbReference type="GO" id="GO:0004016">
    <property type="term" value="F:adenylate cyclase activity"/>
    <property type="evidence" value="ECO:0007669"/>
    <property type="project" value="TreeGrafter"/>
</dbReference>
<feature type="region of interest" description="Disordered" evidence="3">
    <location>
        <begin position="246"/>
        <end position="280"/>
    </location>
</feature>
<dbReference type="InterPro" id="IPR011990">
    <property type="entry name" value="TPR-like_helical_dom_sf"/>
</dbReference>
<reference evidence="5 6" key="1">
    <citation type="submission" date="2019-06" db="EMBL/GenBank/DDBJ databases">
        <title>Description of Kitasatospora acidophila sp. nov. isolated from pine grove soil, and reclassification of Streptomyces novaecaesareae to Kitasatospora novaeceasareae comb. nov.</title>
        <authorList>
            <person name="Kim M.J."/>
        </authorList>
    </citation>
    <scope>NUCLEOTIDE SEQUENCE [LARGE SCALE GENOMIC DNA]</scope>
    <source>
        <strain evidence="5 6">MMS16-CNU292</strain>
    </source>
</reference>
<dbReference type="SMART" id="SM00421">
    <property type="entry name" value="HTH_LUXR"/>
    <property type="match status" value="1"/>
</dbReference>
<dbReference type="InterPro" id="IPR027417">
    <property type="entry name" value="P-loop_NTPase"/>
</dbReference>
<dbReference type="SUPFAM" id="SSF46894">
    <property type="entry name" value="C-terminal effector domain of the bipartite response regulators"/>
    <property type="match status" value="1"/>
</dbReference>
<dbReference type="InterPro" id="IPR000792">
    <property type="entry name" value="Tscrpt_reg_LuxR_C"/>
</dbReference>
<dbReference type="AlphaFoldDB" id="A0A540VYN8"/>
<feature type="domain" description="HTH luxR-type" evidence="4">
    <location>
        <begin position="903"/>
        <end position="966"/>
    </location>
</feature>
<organism evidence="5 6">
    <name type="scientific">Kitasatospora acidiphila</name>
    <dbReference type="NCBI Taxonomy" id="2567942"/>
    <lineage>
        <taxon>Bacteria</taxon>
        <taxon>Bacillati</taxon>
        <taxon>Actinomycetota</taxon>
        <taxon>Actinomycetes</taxon>
        <taxon>Kitasatosporales</taxon>
        <taxon>Streptomycetaceae</taxon>
        <taxon>Kitasatospora</taxon>
    </lineage>
</organism>
<accession>A0A540VYN8</accession>
<dbReference type="PANTHER" id="PTHR16305:SF35">
    <property type="entry name" value="TRANSCRIPTIONAL ACTIVATOR DOMAIN"/>
    <property type="match status" value="1"/>
</dbReference>
<protein>
    <submittedName>
        <fullName evidence="5">AAA family ATPase</fullName>
    </submittedName>
</protein>
<dbReference type="PROSITE" id="PS00622">
    <property type="entry name" value="HTH_LUXR_1"/>
    <property type="match status" value="1"/>
</dbReference>
<evidence type="ECO:0000313" key="5">
    <source>
        <dbReference type="EMBL" id="TQF01234.1"/>
    </source>
</evidence>
<gene>
    <name evidence="5" type="ORF">E6W39_02020</name>
</gene>
<dbReference type="PANTHER" id="PTHR16305">
    <property type="entry name" value="TESTICULAR SOLUBLE ADENYLYL CYCLASE"/>
    <property type="match status" value="1"/>
</dbReference>
<dbReference type="Proteomes" id="UP000319103">
    <property type="component" value="Unassembled WGS sequence"/>
</dbReference>
<comment type="caution">
    <text evidence="5">The sequence shown here is derived from an EMBL/GenBank/DDBJ whole genome shotgun (WGS) entry which is preliminary data.</text>
</comment>
<evidence type="ECO:0000313" key="6">
    <source>
        <dbReference type="Proteomes" id="UP000319103"/>
    </source>
</evidence>
<dbReference type="Gene3D" id="1.25.40.10">
    <property type="entry name" value="Tetratricopeptide repeat domain"/>
    <property type="match status" value="1"/>
</dbReference>
<dbReference type="GO" id="GO:0006355">
    <property type="term" value="P:regulation of DNA-templated transcription"/>
    <property type="evidence" value="ECO:0007669"/>
    <property type="project" value="InterPro"/>
</dbReference>
<evidence type="ECO:0000256" key="1">
    <source>
        <dbReference type="ARBA" id="ARBA00022741"/>
    </source>
</evidence>
<dbReference type="SUPFAM" id="SSF52540">
    <property type="entry name" value="P-loop containing nucleoside triphosphate hydrolases"/>
    <property type="match status" value="1"/>
</dbReference>
<name>A0A540VYN8_9ACTN</name>
<proteinExistence type="predicted"/>
<dbReference type="PRINTS" id="PR00038">
    <property type="entry name" value="HTHLUXR"/>
</dbReference>
<dbReference type="Gene3D" id="1.10.10.10">
    <property type="entry name" value="Winged helix-like DNA-binding domain superfamily/Winged helix DNA-binding domain"/>
    <property type="match status" value="1"/>
</dbReference>
<dbReference type="Pfam" id="PF00196">
    <property type="entry name" value="GerE"/>
    <property type="match status" value="1"/>
</dbReference>